<evidence type="ECO:0000256" key="1">
    <source>
        <dbReference type="SAM" id="MobiDB-lite"/>
    </source>
</evidence>
<evidence type="ECO:0000313" key="3">
    <source>
        <dbReference type="Proteomes" id="UP001595823"/>
    </source>
</evidence>
<name>A0ABV8U0R3_9ACTN</name>
<sequence length="151" mass="15852">MGLMSLSEVASSGYFKPAEHSGVAALLVEPTSVERDVPNEYQGVVTNRDEVTADISVFATAADAEAKRPSTVLRSVKVTHARLTPPASRAVAGAFIATVGQKPNEKGYVWLPVDAPVERAVTEYYEARPAEADPVTPAPASADGADDAPPF</sequence>
<keyword evidence="3" id="KW-1185">Reference proteome</keyword>
<dbReference type="Proteomes" id="UP001595823">
    <property type="component" value="Unassembled WGS sequence"/>
</dbReference>
<protein>
    <submittedName>
        <fullName evidence="2">Uncharacterized protein</fullName>
    </submittedName>
</protein>
<feature type="region of interest" description="Disordered" evidence="1">
    <location>
        <begin position="128"/>
        <end position="151"/>
    </location>
</feature>
<comment type="caution">
    <text evidence="2">The sequence shown here is derived from an EMBL/GenBank/DDBJ whole genome shotgun (WGS) entry which is preliminary data.</text>
</comment>
<gene>
    <name evidence="2" type="ORF">ACFPET_12400</name>
</gene>
<proteinExistence type="predicted"/>
<reference evidence="3" key="1">
    <citation type="journal article" date="2019" name="Int. J. Syst. Evol. Microbiol.">
        <title>The Global Catalogue of Microorganisms (GCM) 10K type strain sequencing project: providing services to taxonomists for standard genome sequencing and annotation.</title>
        <authorList>
            <consortium name="The Broad Institute Genomics Platform"/>
            <consortium name="The Broad Institute Genome Sequencing Center for Infectious Disease"/>
            <person name="Wu L."/>
            <person name="Ma J."/>
        </authorList>
    </citation>
    <scope>NUCLEOTIDE SEQUENCE [LARGE SCALE GENOMIC DNA]</scope>
    <source>
        <strain evidence="3">IBRC-M 10908</strain>
    </source>
</reference>
<accession>A0ABV8U0R3</accession>
<evidence type="ECO:0000313" key="2">
    <source>
        <dbReference type="EMBL" id="MFC4336005.1"/>
    </source>
</evidence>
<dbReference type="RefSeq" id="WP_380621414.1">
    <property type="nucleotide sequence ID" value="NZ_JBHSDK010000015.1"/>
</dbReference>
<organism evidence="2 3">
    <name type="scientific">Salininema proteolyticum</name>
    <dbReference type="NCBI Taxonomy" id="1607685"/>
    <lineage>
        <taxon>Bacteria</taxon>
        <taxon>Bacillati</taxon>
        <taxon>Actinomycetota</taxon>
        <taxon>Actinomycetes</taxon>
        <taxon>Glycomycetales</taxon>
        <taxon>Glycomycetaceae</taxon>
        <taxon>Salininema</taxon>
    </lineage>
</organism>
<dbReference type="EMBL" id="JBHSDK010000015">
    <property type="protein sequence ID" value="MFC4336005.1"/>
    <property type="molecule type" value="Genomic_DNA"/>
</dbReference>